<dbReference type="Proteomes" id="UP001208570">
    <property type="component" value="Unassembled WGS sequence"/>
</dbReference>
<sequence>HTQNYIKVSHLYTCTPVGNLTQKWEVSNNKAGKVGGLGPMYCGYLTTTTTTTRLMITSQGRYFHWFSCLHERIAANGQGIHNNTNKRSFDLQVGRRFVLHRKIL</sequence>
<feature type="non-terminal residue" evidence="1">
    <location>
        <position position="1"/>
    </location>
</feature>
<dbReference type="AlphaFoldDB" id="A0AAD9MZ47"/>
<protein>
    <submittedName>
        <fullName evidence="1">Uncharacterized protein</fullName>
    </submittedName>
</protein>
<gene>
    <name evidence="1" type="ORF">LSH36_387g00026</name>
</gene>
<evidence type="ECO:0000313" key="1">
    <source>
        <dbReference type="EMBL" id="KAK2150805.1"/>
    </source>
</evidence>
<reference evidence="1" key="1">
    <citation type="journal article" date="2023" name="Mol. Biol. Evol.">
        <title>Third-Generation Sequencing Reveals the Adaptive Role of the Epigenome in Three Deep-Sea Polychaetes.</title>
        <authorList>
            <person name="Perez M."/>
            <person name="Aroh O."/>
            <person name="Sun Y."/>
            <person name="Lan Y."/>
            <person name="Juniper S.K."/>
            <person name="Young C.R."/>
            <person name="Angers B."/>
            <person name="Qian P.Y."/>
        </authorList>
    </citation>
    <scope>NUCLEOTIDE SEQUENCE</scope>
    <source>
        <strain evidence="1">P08H-3</strain>
    </source>
</reference>
<name>A0AAD9MZ47_9ANNE</name>
<organism evidence="1 2">
    <name type="scientific">Paralvinella palmiformis</name>
    <dbReference type="NCBI Taxonomy" id="53620"/>
    <lineage>
        <taxon>Eukaryota</taxon>
        <taxon>Metazoa</taxon>
        <taxon>Spiralia</taxon>
        <taxon>Lophotrochozoa</taxon>
        <taxon>Annelida</taxon>
        <taxon>Polychaeta</taxon>
        <taxon>Sedentaria</taxon>
        <taxon>Canalipalpata</taxon>
        <taxon>Terebellida</taxon>
        <taxon>Terebelliformia</taxon>
        <taxon>Alvinellidae</taxon>
        <taxon>Paralvinella</taxon>
    </lineage>
</organism>
<proteinExistence type="predicted"/>
<comment type="caution">
    <text evidence="1">The sequence shown here is derived from an EMBL/GenBank/DDBJ whole genome shotgun (WGS) entry which is preliminary data.</text>
</comment>
<evidence type="ECO:0000313" key="2">
    <source>
        <dbReference type="Proteomes" id="UP001208570"/>
    </source>
</evidence>
<accession>A0AAD9MZ47</accession>
<dbReference type="EMBL" id="JAODUP010000387">
    <property type="protein sequence ID" value="KAK2150805.1"/>
    <property type="molecule type" value="Genomic_DNA"/>
</dbReference>
<keyword evidence="2" id="KW-1185">Reference proteome</keyword>